<sequence>MNDPVRDWLRQLLASELGHRQGDQMIQAAIVGRGWPAMQPFGPREVVAVLQDMYAALRPQLGEARADKWVESATQAFADFMQSGPATAPTPEGSTQEPVRPAVPWGRRAHDLPLLLARVHFETAQRSLDAVRVTPELSGLERAAGWDLQAAQAELRRWEAEDRLSNLRAEHARVEMAEQVRSARAQEQLLDLTVRELEDDLKTVRAPLLGDVPGGSIHPLRMQLSHNRLMLTQTRSFLEVFAPLVDEHGADAMPEIPAFDLSARLQAVNVQRHPNVLRARHALNYAEWQAGAQGQADPRMREAQAGLARAEAEAQQVVQDTLNTARQHYDLFRELQGRFTDLERRVNQLRQFAADPLTYARAQFEAQQVRGALRLHSHRLVEALGLLDALGSGDAGSADVLPVELL</sequence>
<dbReference type="Proteomes" id="UP000603865">
    <property type="component" value="Unassembled WGS sequence"/>
</dbReference>
<protein>
    <submittedName>
        <fullName evidence="2">Uncharacterized protein</fullName>
    </submittedName>
</protein>
<reference evidence="2" key="1">
    <citation type="journal article" date="2014" name="Int. J. Syst. Evol. Microbiol.">
        <title>Complete genome sequence of Corynebacterium casei LMG S-19264T (=DSM 44701T), isolated from a smear-ripened cheese.</title>
        <authorList>
            <consortium name="US DOE Joint Genome Institute (JGI-PGF)"/>
            <person name="Walter F."/>
            <person name="Albersmeier A."/>
            <person name="Kalinowski J."/>
            <person name="Ruckert C."/>
        </authorList>
    </citation>
    <scope>NUCLEOTIDE SEQUENCE</scope>
    <source>
        <strain evidence="2">JCM 31311</strain>
    </source>
</reference>
<organism evidence="2 3">
    <name type="scientific">Deinococcus ruber</name>
    <dbReference type="NCBI Taxonomy" id="1848197"/>
    <lineage>
        <taxon>Bacteria</taxon>
        <taxon>Thermotogati</taxon>
        <taxon>Deinococcota</taxon>
        <taxon>Deinococci</taxon>
        <taxon>Deinococcales</taxon>
        <taxon>Deinococcaceae</taxon>
        <taxon>Deinococcus</taxon>
    </lineage>
</organism>
<dbReference type="EMBL" id="BMQL01000001">
    <property type="protein sequence ID" value="GGQ92598.1"/>
    <property type="molecule type" value="Genomic_DNA"/>
</dbReference>
<dbReference type="RefSeq" id="WP_189087491.1">
    <property type="nucleotide sequence ID" value="NZ_BMQL01000001.1"/>
</dbReference>
<keyword evidence="3" id="KW-1185">Reference proteome</keyword>
<evidence type="ECO:0000256" key="1">
    <source>
        <dbReference type="SAM" id="MobiDB-lite"/>
    </source>
</evidence>
<reference evidence="2" key="2">
    <citation type="submission" date="2020-09" db="EMBL/GenBank/DDBJ databases">
        <authorList>
            <person name="Sun Q."/>
            <person name="Ohkuma M."/>
        </authorList>
    </citation>
    <scope>NUCLEOTIDE SEQUENCE</scope>
    <source>
        <strain evidence="2">JCM 31311</strain>
    </source>
</reference>
<gene>
    <name evidence="2" type="ORF">GCM10008957_00670</name>
</gene>
<dbReference type="AlphaFoldDB" id="A0A918EZ26"/>
<evidence type="ECO:0000313" key="3">
    <source>
        <dbReference type="Proteomes" id="UP000603865"/>
    </source>
</evidence>
<evidence type="ECO:0000313" key="2">
    <source>
        <dbReference type="EMBL" id="GGQ92598.1"/>
    </source>
</evidence>
<name>A0A918EZ26_9DEIO</name>
<proteinExistence type="predicted"/>
<comment type="caution">
    <text evidence="2">The sequence shown here is derived from an EMBL/GenBank/DDBJ whole genome shotgun (WGS) entry which is preliminary data.</text>
</comment>
<accession>A0A918EZ26</accession>
<feature type="region of interest" description="Disordered" evidence="1">
    <location>
        <begin position="82"/>
        <end position="101"/>
    </location>
</feature>